<dbReference type="AlphaFoldDB" id="A0A5M3WA52"/>
<protein>
    <submittedName>
        <fullName evidence="2">Uncharacterized protein</fullName>
    </submittedName>
</protein>
<sequence length="282" mass="30276">MGSARRMPAAVLAGLFAAYLLYVTLHAGGVEQTALFYIGIPGLIAVTVALTARPRTATGLIMVTITIGLAVAGPLLREGIVCLLMAAPLFYLVGLFIGLCVDYVHRRGTYLLVGPLILMVALEGAAGSVPRENEVTVSVPARGDVELALAEEPRFGPVRSRFLALGFPKPLSAAGTGLEVGDSRVVTFTPRRSLGIGAPLESRSMTLRVIRRGPGMVAFGVVSDTTLARWMELREAEFRWTPARLEVTIRYRRTFDPSWYFGPLQRHAVAAAATYLAGTFTS</sequence>
<feature type="transmembrane region" description="Helical" evidence="1">
    <location>
        <begin position="34"/>
        <end position="52"/>
    </location>
</feature>
<reference evidence="2 3" key="1">
    <citation type="submission" date="2019-10" db="EMBL/GenBank/DDBJ databases">
        <title>Whole genome shotgun sequence of Acrocarpospora corrugata NBRC 13972.</title>
        <authorList>
            <person name="Ichikawa N."/>
            <person name="Kimura A."/>
            <person name="Kitahashi Y."/>
            <person name="Komaki H."/>
            <person name="Oguchi A."/>
        </authorList>
    </citation>
    <scope>NUCLEOTIDE SEQUENCE [LARGE SCALE GENOMIC DNA]</scope>
    <source>
        <strain evidence="2 3">NBRC 13972</strain>
    </source>
</reference>
<keyword evidence="1" id="KW-0812">Transmembrane</keyword>
<accession>A0A5M3WA52</accession>
<proteinExistence type="predicted"/>
<gene>
    <name evidence="2" type="ORF">Acor_59970</name>
</gene>
<keyword evidence="3" id="KW-1185">Reference proteome</keyword>
<feature type="transmembrane region" description="Helical" evidence="1">
    <location>
        <begin position="59"/>
        <end position="77"/>
    </location>
</feature>
<comment type="caution">
    <text evidence="2">The sequence shown here is derived from an EMBL/GenBank/DDBJ whole genome shotgun (WGS) entry which is preliminary data.</text>
</comment>
<dbReference type="RefSeq" id="WP_155340050.1">
    <property type="nucleotide sequence ID" value="NZ_BAAABN010000016.1"/>
</dbReference>
<dbReference type="Proteomes" id="UP000334990">
    <property type="component" value="Unassembled WGS sequence"/>
</dbReference>
<dbReference type="OrthoDB" id="7851372at2"/>
<keyword evidence="1" id="KW-0472">Membrane</keyword>
<evidence type="ECO:0000313" key="2">
    <source>
        <dbReference type="EMBL" id="GES03931.1"/>
    </source>
</evidence>
<feature type="transmembrane region" description="Helical" evidence="1">
    <location>
        <begin position="111"/>
        <end position="129"/>
    </location>
</feature>
<organism evidence="2 3">
    <name type="scientific">Acrocarpospora corrugata</name>
    <dbReference type="NCBI Taxonomy" id="35763"/>
    <lineage>
        <taxon>Bacteria</taxon>
        <taxon>Bacillati</taxon>
        <taxon>Actinomycetota</taxon>
        <taxon>Actinomycetes</taxon>
        <taxon>Streptosporangiales</taxon>
        <taxon>Streptosporangiaceae</taxon>
        <taxon>Acrocarpospora</taxon>
    </lineage>
</organism>
<keyword evidence="1" id="KW-1133">Transmembrane helix</keyword>
<dbReference type="EMBL" id="BLAD01000074">
    <property type="protein sequence ID" value="GES03931.1"/>
    <property type="molecule type" value="Genomic_DNA"/>
</dbReference>
<evidence type="ECO:0000313" key="3">
    <source>
        <dbReference type="Proteomes" id="UP000334990"/>
    </source>
</evidence>
<evidence type="ECO:0000256" key="1">
    <source>
        <dbReference type="SAM" id="Phobius"/>
    </source>
</evidence>
<name>A0A5M3WA52_9ACTN</name>
<feature type="transmembrane region" description="Helical" evidence="1">
    <location>
        <begin position="83"/>
        <end position="104"/>
    </location>
</feature>
<feature type="transmembrane region" description="Helical" evidence="1">
    <location>
        <begin position="7"/>
        <end position="28"/>
    </location>
</feature>